<dbReference type="AlphaFoldDB" id="A0AAW9CYL0"/>
<organism evidence="2 3">
    <name type="scientific">Burkholderia thailandensis</name>
    <dbReference type="NCBI Taxonomy" id="57975"/>
    <lineage>
        <taxon>Bacteria</taxon>
        <taxon>Pseudomonadati</taxon>
        <taxon>Pseudomonadota</taxon>
        <taxon>Betaproteobacteria</taxon>
        <taxon>Burkholderiales</taxon>
        <taxon>Burkholderiaceae</taxon>
        <taxon>Burkholderia</taxon>
        <taxon>pseudomallei group</taxon>
    </lineage>
</organism>
<feature type="region of interest" description="Disordered" evidence="1">
    <location>
        <begin position="105"/>
        <end position="124"/>
    </location>
</feature>
<evidence type="ECO:0000313" key="2">
    <source>
        <dbReference type="EMBL" id="MDW9255720.1"/>
    </source>
</evidence>
<protein>
    <submittedName>
        <fullName evidence="2">Uncharacterized protein</fullName>
    </submittedName>
</protein>
<comment type="caution">
    <text evidence="2">The sequence shown here is derived from an EMBL/GenBank/DDBJ whole genome shotgun (WGS) entry which is preliminary data.</text>
</comment>
<accession>A0AAW9CYL0</accession>
<gene>
    <name evidence="2" type="ORF">C7S16_3851</name>
</gene>
<sequence length="141" mass="15855">MFRDRDGDAMRGAGRRSTCVSACVSARAARETSAILIELHTSRDCMNAQQRAMIDRAAISIRDRVCPLRRDAYRGFAMRRSDPQSRNLVAARHFESRDVDGISRDRRSLIGDRPTARHCAAPSATHSLMASARIRKSIRRN</sequence>
<reference evidence="2" key="1">
    <citation type="submission" date="2018-08" db="EMBL/GenBank/DDBJ databases">
        <title>Identification of Burkholderia cepacia strains that express a Burkholderia pseudomallei-like capsular polysaccharide.</title>
        <authorList>
            <person name="Burtnick M.N."/>
            <person name="Vongsouvath M."/>
            <person name="Newton P."/>
            <person name="Wuthiekanun V."/>
            <person name="Limmathurotsakul D."/>
            <person name="Brett P.J."/>
            <person name="Chantratita N."/>
            <person name="Dance D.A."/>
        </authorList>
    </citation>
    <scope>NUCLEOTIDE SEQUENCE</scope>
    <source>
        <strain evidence="2">SBXCC001</strain>
    </source>
</reference>
<dbReference type="Proteomes" id="UP001272137">
    <property type="component" value="Unassembled WGS sequence"/>
</dbReference>
<name>A0AAW9CYL0_BURTH</name>
<evidence type="ECO:0000313" key="3">
    <source>
        <dbReference type="Proteomes" id="UP001272137"/>
    </source>
</evidence>
<dbReference type="EMBL" id="QXCT01000002">
    <property type="protein sequence ID" value="MDW9255720.1"/>
    <property type="molecule type" value="Genomic_DNA"/>
</dbReference>
<evidence type="ECO:0000256" key="1">
    <source>
        <dbReference type="SAM" id="MobiDB-lite"/>
    </source>
</evidence>
<proteinExistence type="predicted"/>